<comment type="caution">
    <text evidence="8">The sequence shown here is derived from an EMBL/GenBank/DDBJ whole genome shotgun (WGS) entry which is preliminary data.</text>
</comment>
<dbReference type="GO" id="GO:0005886">
    <property type="term" value="C:plasma membrane"/>
    <property type="evidence" value="ECO:0007669"/>
    <property type="project" value="UniProtKB-SubCell"/>
</dbReference>
<evidence type="ECO:0000256" key="4">
    <source>
        <dbReference type="ARBA" id="ARBA00022989"/>
    </source>
</evidence>
<feature type="domain" description="Acyltransferase 3" evidence="7">
    <location>
        <begin position="69"/>
        <end position="407"/>
    </location>
</feature>
<dbReference type="GO" id="GO:0009246">
    <property type="term" value="P:enterobacterial common antigen biosynthetic process"/>
    <property type="evidence" value="ECO:0007669"/>
    <property type="project" value="TreeGrafter"/>
</dbReference>
<comment type="subcellular location">
    <subcellularLocation>
        <location evidence="1">Cell membrane</location>
        <topology evidence="1">Multi-pass membrane protein</topology>
    </subcellularLocation>
</comment>
<evidence type="ECO:0000256" key="2">
    <source>
        <dbReference type="ARBA" id="ARBA00022475"/>
    </source>
</evidence>
<feature type="transmembrane region" description="Helical" evidence="6">
    <location>
        <begin position="111"/>
        <end position="129"/>
    </location>
</feature>
<dbReference type="PANTHER" id="PTHR40074">
    <property type="entry name" value="O-ACETYLTRANSFERASE WECH"/>
    <property type="match status" value="1"/>
</dbReference>
<accession>A0A1Y2D4E3</accession>
<feature type="transmembrane region" description="Helical" evidence="6">
    <location>
        <begin position="320"/>
        <end position="338"/>
    </location>
</feature>
<dbReference type="EMBL" id="MCOG01000088">
    <property type="protein sequence ID" value="ORY54142.1"/>
    <property type="molecule type" value="Genomic_DNA"/>
</dbReference>
<feature type="transmembrane region" description="Helical" evidence="6">
    <location>
        <begin position="222"/>
        <end position="244"/>
    </location>
</feature>
<dbReference type="PANTHER" id="PTHR40074:SF2">
    <property type="entry name" value="O-ACETYLTRANSFERASE WECH"/>
    <property type="match status" value="1"/>
</dbReference>
<evidence type="ECO:0000313" key="9">
    <source>
        <dbReference type="Proteomes" id="UP000193920"/>
    </source>
</evidence>
<feature type="transmembrane region" description="Helical" evidence="6">
    <location>
        <begin position="389"/>
        <end position="410"/>
    </location>
</feature>
<feature type="transmembrane region" description="Helical" evidence="6">
    <location>
        <begin position="359"/>
        <end position="377"/>
    </location>
</feature>
<keyword evidence="9" id="KW-1185">Reference proteome</keyword>
<evidence type="ECO:0000256" key="3">
    <source>
        <dbReference type="ARBA" id="ARBA00022692"/>
    </source>
</evidence>
<dbReference type="Pfam" id="PF01757">
    <property type="entry name" value="Acyl_transf_3"/>
    <property type="match status" value="1"/>
</dbReference>
<evidence type="ECO:0000256" key="6">
    <source>
        <dbReference type="SAM" id="Phobius"/>
    </source>
</evidence>
<feature type="transmembrane region" description="Helical" evidence="6">
    <location>
        <begin position="73"/>
        <end position="91"/>
    </location>
</feature>
<feature type="transmembrane region" description="Helical" evidence="6">
    <location>
        <begin position="197"/>
        <end position="215"/>
    </location>
</feature>
<feature type="transmembrane region" description="Helical" evidence="6">
    <location>
        <begin position="150"/>
        <end position="170"/>
    </location>
</feature>
<protein>
    <recommendedName>
        <fullName evidence="7">Acyltransferase 3 domain-containing protein</fullName>
    </recommendedName>
</protein>
<feature type="transmembrane region" description="Helical" evidence="6">
    <location>
        <begin position="256"/>
        <end position="273"/>
    </location>
</feature>
<keyword evidence="3 6" id="KW-0812">Transmembrane</keyword>
<keyword evidence="5 6" id="KW-0472">Membrane</keyword>
<reference evidence="8 9" key="1">
    <citation type="submission" date="2016-08" db="EMBL/GenBank/DDBJ databases">
        <title>A Parts List for Fungal Cellulosomes Revealed by Comparative Genomics.</title>
        <authorList>
            <consortium name="DOE Joint Genome Institute"/>
            <person name="Haitjema C.H."/>
            <person name="Gilmore S.P."/>
            <person name="Henske J.K."/>
            <person name="Solomon K.V."/>
            <person name="De Groot R."/>
            <person name="Kuo A."/>
            <person name="Mondo S.J."/>
            <person name="Salamov A.A."/>
            <person name="Labutti K."/>
            <person name="Zhao Z."/>
            <person name="Chiniquy J."/>
            <person name="Barry K."/>
            <person name="Brewer H.M."/>
            <person name="Purvine S.O."/>
            <person name="Wright A.T."/>
            <person name="Boxma B."/>
            <person name="Van Alen T."/>
            <person name="Hackstein J.H."/>
            <person name="Baker S.E."/>
            <person name="Grigoriev I.V."/>
            <person name="O'Malley M.A."/>
        </authorList>
    </citation>
    <scope>NUCLEOTIDE SEQUENCE [LARGE SCALE GENOMIC DNA]</scope>
    <source>
        <strain evidence="8 9">G1</strain>
    </source>
</reference>
<dbReference type="GO" id="GO:0016413">
    <property type="term" value="F:O-acetyltransferase activity"/>
    <property type="evidence" value="ECO:0007669"/>
    <property type="project" value="TreeGrafter"/>
</dbReference>
<feature type="transmembrane region" description="Helical" evidence="6">
    <location>
        <begin position="282"/>
        <end position="300"/>
    </location>
</feature>
<evidence type="ECO:0000256" key="5">
    <source>
        <dbReference type="ARBA" id="ARBA00023136"/>
    </source>
</evidence>
<dbReference type="AlphaFoldDB" id="A0A1Y2D4E3"/>
<evidence type="ECO:0000259" key="7">
    <source>
        <dbReference type="Pfam" id="PF01757"/>
    </source>
</evidence>
<proteinExistence type="predicted"/>
<keyword evidence="2" id="KW-1003">Cell membrane</keyword>
<evidence type="ECO:0000313" key="8">
    <source>
        <dbReference type="EMBL" id="ORY54142.1"/>
    </source>
</evidence>
<name>A0A1Y2D4E3_9FUNG</name>
<dbReference type="InterPro" id="IPR002656">
    <property type="entry name" value="Acyl_transf_3_dom"/>
</dbReference>
<organism evidence="8 9">
    <name type="scientific">Neocallimastix californiae</name>
    <dbReference type="NCBI Taxonomy" id="1754190"/>
    <lineage>
        <taxon>Eukaryota</taxon>
        <taxon>Fungi</taxon>
        <taxon>Fungi incertae sedis</taxon>
        <taxon>Chytridiomycota</taxon>
        <taxon>Chytridiomycota incertae sedis</taxon>
        <taxon>Neocallimastigomycetes</taxon>
        <taxon>Neocallimastigales</taxon>
        <taxon>Neocallimastigaceae</taxon>
        <taxon>Neocallimastix</taxon>
    </lineage>
</organism>
<gene>
    <name evidence="8" type="ORF">LY90DRAFT_670225</name>
</gene>
<keyword evidence="4 6" id="KW-1133">Transmembrane helix</keyword>
<dbReference type="Proteomes" id="UP000193920">
    <property type="component" value="Unassembled WGS sequence"/>
</dbReference>
<evidence type="ECO:0000256" key="1">
    <source>
        <dbReference type="ARBA" id="ARBA00004651"/>
    </source>
</evidence>
<sequence length="420" mass="50091">MSNSGYMKINTEIDIQECIIENNINGNSSNDENDITLTDNSITIRDSLDDNEVRLESIIKQEQKPKRVYWVDWLRVFASMLVVYIHCSGIALKPRKLFSYNWNVLFFHNSIPRPAVPLFLMISGIFFLNPKRKLSYKKLYKKNVVRLIKCYVVWVLYYKIINTYIINYTGRKYVFNMDLVKQALKNIITIRTHEHLWYLRTALYLYILTPLFRIISARKKLAWMITIFFIIFTQFIPTVFYYPLDKKNSVHHILDITGNISFGVYFFMGYLLYDYIFSKRIYVYLIELIGFASIFLTIHLRFMACHRKNKENNDFGSTESFNVALSAYGIFTFFQYTVNDRIEPLMKKRNIKKVIMKMSECSFGVYLTHMTVYHFFYRIGLHSQTFNPVWWVIVYSALVYVFSFILTFLLRKIPFVKSII</sequence>